<organism evidence="1 2">
    <name type="scientific">Streptomyces kaempferi</name>
    <dbReference type="NCBI Taxonomy" id="333725"/>
    <lineage>
        <taxon>Bacteria</taxon>
        <taxon>Bacillati</taxon>
        <taxon>Actinomycetota</taxon>
        <taxon>Actinomycetes</taxon>
        <taxon>Kitasatosporales</taxon>
        <taxon>Streptomycetaceae</taxon>
        <taxon>Streptomyces</taxon>
    </lineage>
</organism>
<name>A0ABW3XMJ0_9ACTN</name>
<comment type="caution">
    <text evidence="1">The sequence shown here is derived from an EMBL/GenBank/DDBJ whole genome shotgun (WGS) entry which is preliminary data.</text>
</comment>
<reference evidence="2" key="1">
    <citation type="journal article" date="2019" name="Int. J. Syst. Evol. Microbiol.">
        <title>The Global Catalogue of Microorganisms (GCM) 10K type strain sequencing project: providing services to taxonomists for standard genome sequencing and annotation.</title>
        <authorList>
            <consortium name="The Broad Institute Genomics Platform"/>
            <consortium name="The Broad Institute Genome Sequencing Center for Infectious Disease"/>
            <person name="Wu L."/>
            <person name="Ma J."/>
        </authorList>
    </citation>
    <scope>NUCLEOTIDE SEQUENCE [LARGE SCALE GENOMIC DNA]</scope>
    <source>
        <strain evidence="2">CGMCC 4.7020</strain>
    </source>
</reference>
<keyword evidence="2" id="KW-1185">Reference proteome</keyword>
<proteinExistence type="predicted"/>
<evidence type="ECO:0000313" key="1">
    <source>
        <dbReference type="EMBL" id="MFD1310772.1"/>
    </source>
</evidence>
<accession>A0ABW3XMJ0</accession>
<dbReference type="RefSeq" id="WP_381242555.1">
    <property type="nucleotide sequence ID" value="NZ_JBHSKH010000123.1"/>
</dbReference>
<evidence type="ECO:0000313" key="2">
    <source>
        <dbReference type="Proteomes" id="UP001597058"/>
    </source>
</evidence>
<dbReference type="Pfam" id="PF13384">
    <property type="entry name" value="HTH_23"/>
    <property type="match status" value="1"/>
</dbReference>
<dbReference type="Proteomes" id="UP001597058">
    <property type="component" value="Unassembled WGS sequence"/>
</dbReference>
<protein>
    <submittedName>
        <fullName evidence="1">Helix-turn-helix domain-containing protein</fullName>
    </submittedName>
</protein>
<gene>
    <name evidence="1" type="ORF">ACFQ5X_33660</name>
</gene>
<dbReference type="EMBL" id="JBHTMM010000060">
    <property type="protein sequence ID" value="MFD1310772.1"/>
    <property type="molecule type" value="Genomic_DNA"/>
</dbReference>
<sequence length="48" mass="5143">MRVLLVAHRNSTRSVAAVLGVSQRTVQRWVTKRPGARRPAGSAAGPGY</sequence>